<reference evidence="1" key="1">
    <citation type="submission" date="2020-10" db="EMBL/GenBank/DDBJ databases">
        <authorList>
            <person name="Hahn C.J."/>
            <person name="Laso-Perez R."/>
            <person name="Vulcano F."/>
            <person name="Vaziourakis K.-M."/>
            <person name="Stokke R."/>
            <person name="Steen I.H."/>
            <person name="Teske A."/>
            <person name="Boetius A."/>
            <person name="Liebeke M."/>
            <person name="Amann R."/>
            <person name="Knittel K."/>
        </authorList>
    </citation>
    <scope>NUCLEOTIDE SEQUENCE</scope>
    <source>
        <strain evidence="1">Gfbio:e3339647-f889-4370-9287-4fb5cb688e4c:AG392D22_GoMArc1</strain>
    </source>
</reference>
<protein>
    <submittedName>
        <fullName evidence="1">Uncharacterized protein</fullName>
    </submittedName>
</protein>
<dbReference type="AlphaFoldDB" id="A0A811TDA4"/>
<organism evidence="1 2">
    <name type="scientific">Candidatus Argoarchaeum ethanivorans</name>
    <dbReference type="NCBI Taxonomy" id="2608793"/>
    <lineage>
        <taxon>Archaea</taxon>
        <taxon>Methanobacteriati</taxon>
        <taxon>Methanobacteriota</taxon>
        <taxon>Stenosarchaea group</taxon>
        <taxon>Methanomicrobia</taxon>
        <taxon>Methanosarcinales</taxon>
        <taxon>Methanosarcinales incertae sedis</taxon>
        <taxon>GOM Arc I cluster</taxon>
        <taxon>Candidatus Argoarchaeum</taxon>
    </lineage>
</organism>
<sequence>MSISIIEYSRAFLLTSACGFGASDKQKRAIETVLEPAVLDM</sequence>
<evidence type="ECO:0000313" key="2">
    <source>
        <dbReference type="Proteomes" id="UP000634805"/>
    </source>
</evidence>
<evidence type="ECO:0000313" key="1">
    <source>
        <dbReference type="EMBL" id="CAD6493633.1"/>
    </source>
</evidence>
<dbReference type="EMBL" id="CAJHIS010000013">
    <property type="protein sequence ID" value="CAD6493633.1"/>
    <property type="molecule type" value="Genomic_DNA"/>
</dbReference>
<accession>A0A811TDA4</accession>
<proteinExistence type="predicted"/>
<dbReference type="Proteomes" id="UP000634805">
    <property type="component" value="Unassembled WGS sequence"/>
</dbReference>
<gene>
    <name evidence="1" type="ORF">EMLJLAPB_00579</name>
</gene>
<comment type="caution">
    <text evidence="1">The sequence shown here is derived from an EMBL/GenBank/DDBJ whole genome shotgun (WGS) entry which is preliminary data.</text>
</comment>
<name>A0A811TDA4_9EURY</name>